<organism evidence="3 4">
    <name type="scientific">Sphenostylis stenocarpa</name>
    <dbReference type="NCBI Taxonomy" id="92480"/>
    <lineage>
        <taxon>Eukaryota</taxon>
        <taxon>Viridiplantae</taxon>
        <taxon>Streptophyta</taxon>
        <taxon>Embryophyta</taxon>
        <taxon>Tracheophyta</taxon>
        <taxon>Spermatophyta</taxon>
        <taxon>Magnoliopsida</taxon>
        <taxon>eudicotyledons</taxon>
        <taxon>Gunneridae</taxon>
        <taxon>Pentapetalae</taxon>
        <taxon>rosids</taxon>
        <taxon>fabids</taxon>
        <taxon>Fabales</taxon>
        <taxon>Fabaceae</taxon>
        <taxon>Papilionoideae</taxon>
        <taxon>50 kb inversion clade</taxon>
        <taxon>NPAAA clade</taxon>
        <taxon>indigoferoid/millettioid clade</taxon>
        <taxon>Phaseoleae</taxon>
        <taxon>Sphenostylis</taxon>
    </lineage>
</organism>
<evidence type="ECO:0000256" key="1">
    <source>
        <dbReference type="SAM" id="Phobius"/>
    </source>
</evidence>
<keyword evidence="1" id="KW-0472">Membrane</keyword>
<keyword evidence="4" id="KW-1185">Reference proteome</keyword>
<feature type="domain" description="DUF7780" evidence="2">
    <location>
        <begin position="101"/>
        <end position="391"/>
    </location>
</feature>
<keyword evidence="1" id="KW-1133">Transmembrane helix</keyword>
<evidence type="ECO:0000259" key="2">
    <source>
        <dbReference type="Pfam" id="PF25002"/>
    </source>
</evidence>
<dbReference type="Proteomes" id="UP001189624">
    <property type="component" value="Chromosome 1"/>
</dbReference>
<dbReference type="PANTHER" id="PTHR34960">
    <property type="entry name" value="EMB|CAB68146.1-RELATED"/>
    <property type="match status" value="1"/>
</dbReference>
<dbReference type="Pfam" id="PF25002">
    <property type="entry name" value="DUF7780"/>
    <property type="match status" value="1"/>
</dbReference>
<evidence type="ECO:0000313" key="4">
    <source>
        <dbReference type="Proteomes" id="UP001189624"/>
    </source>
</evidence>
<keyword evidence="1" id="KW-0812">Transmembrane</keyword>
<dbReference type="PANTHER" id="PTHR34960:SF1">
    <property type="entry name" value="EMB|CAB68146.1-RELATED"/>
    <property type="match status" value="1"/>
</dbReference>
<evidence type="ECO:0000313" key="3">
    <source>
        <dbReference type="EMBL" id="CAJ1912224.1"/>
    </source>
</evidence>
<name>A0AA86S4Z9_9FABA</name>
<accession>A0AA86S4Z9</accession>
<dbReference type="Gramene" id="rna-AYBTSS11_LOCUS3478">
    <property type="protein sequence ID" value="CAJ1912224.1"/>
    <property type="gene ID" value="gene-AYBTSS11_LOCUS3478"/>
</dbReference>
<reference evidence="3" key="1">
    <citation type="submission" date="2023-10" db="EMBL/GenBank/DDBJ databases">
        <authorList>
            <person name="Domelevo Entfellner J.-B."/>
        </authorList>
    </citation>
    <scope>NUCLEOTIDE SEQUENCE</scope>
</reference>
<sequence>MTTSKPINNNNNQNSNISGMGMSMLLVLFSQDNKSTITDNPKLTFLSPSKSIFSKAQSTISVCLLLFFTTLLLFTLSTLPNTSHTHKRTSSTFSYTPHQPFALQRMGTLHRRGTKSMSDLLICHVPDDTPLDDFRLFLRLLHRSSLTASSDVVFLFSSPSSSSKFTPIISQENHAFFSLLHLHTRLNSTRCRQHPKSSFDPNCFKQHQHLQKEPFWGPKTKNNLTSSRSHSLSYGSVLSFHASELDPENSLAGFLDRVPLTLRRWACYPMLLGRVRHSFKNVILADVKTLLILKDPLVRVRTRSPDTVLVFSKQEKHGKRMQRIVVSSVLMGGARGVRRLSGTVAVEIVRAVTQHRKRKNPVTESAILSQLVGESEFVLKNKNVDLVASSELIPEAGGSSATSFWDFPMVHRGVSNHDLNYVIRKQMCSSVEDSSVYRDC</sequence>
<protein>
    <recommendedName>
        <fullName evidence="2">DUF7780 domain-containing protein</fullName>
    </recommendedName>
</protein>
<feature type="transmembrane region" description="Helical" evidence="1">
    <location>
        <begin position="59"/>
        <end position="79"/>
    </location>
</feature>
<proteinExistence type="predicted"/>
<dbReference type="EMBL" id="OY731398">
    <property type="protein sequence ID" value="CAJ1912224.1"/>
    <property type="molecule type" value="Genomic_DNA"/>
</dbReference>
<dbReference type="InterPro" id="IPR056682">
    <property type="entry name" value="DUF7780"/>
</dbReference>
<dbReference type="AlphaFoldDB" id="A0AA86S4Z9"/>
<gene>
    <name evidence="3" type="ORF">AYBTSS11_LOCUS3478</name>
</gene>